<comment type="caution">
    <text evidence="2">The sequence shown here is derived from an EMBL/GenBank/DDBJ whole genome shotgun (WGS) entry which is preliminary data.</text>
</comment>
<dbReference type="SUPFAM" id="SSF56529">
    <property type="entry name" value="FAH"/>
    <property type="match status" value="1"/>
</dbReference>
<reference evidence="2 3" key="1">
    <citation type="submission" date="2018-12" db="EMBL/GenBank/DDBJ databases">
        <title>The whole draft genome of Aquabacterium sp. SJQ9.</title>
        <authorList>
            <person name="Sun L."/>
            <person name="Gao X."/>
            <person name="Chen W."/>
            <person name="Huang K."/>
        </authorList>
    </citation>
    <scope>NUCLEOTIDE SEQUENCE [LARGE SCALE GENOMIC DNA]</scope>
    <source>
        <strain evidence="2 3">SJQ9</strain>
    </source>
</reference>
<dbReference type="Gene3D" id="3.90.850.10">
    <property type="entry name" value="Fumarylacetoacetase-like, C-terminal domain"/>
    <property type="match status" value="1"/>
</dbReference>
<keyword evidence="2" id="KW-0378">Hydrolase</keyword>
<proteinExistence type="predicted"/>
<dbReference type="OrthoDB" id="9805307at2"/>
<name>A0A3R8TS73_9BURK</name>
<dbReference type="PANTHER" id="PTHR43211">
    <property type="entry name" value="FUMARYLACETOACETATE HYDROLASE"/>
    <property type="match status" value="1"/>
</dbReference>
<dbReference type="InterPro" id="IPR036663">
    <property type="entry name" value="Fumarylacetoacetase_C_sf"/>
</dbReference>
<dbReference type="Pfam" id="PF01557">
    <property type="entry name" value="FAA_hydrolase"/>
    <property type="match status" value="1"/>
</dbReference>
<organism evidence="2 3">
    <name type="scientific">Aquabacterium soli</name>
    <dbReference type="NCBI Taxonomy" id="2493092"/>
    <lineage>
        <taxon>Bacteria</taxon>
        <taxon>Pseudomonadati</taxon>
        <taxon>Pseudomonadota</taxon>
        <taxon>Betaproteobacteria</taxon>
        <taxon>Burkholderiales</taxon>
        <taxon>Aquabacterium</taxon>
    </lineage>
</organism>
<keyword evidence="3" id="KW-1185">Reference proteome</keyword>
<evidence type="ECO:0000259" key="1">
    <source>
        <dbReference type="Pfam" id="PF01557"/>
    </source>
</evidence>
<dbReference type="GO" id="GO:0016787">
    <property type="term" value="F:hydrolase activity"/>
    <property type="evidence" value="ECO:0007669"/>
    <property type="project" value="UniProtKB-KW"/>
</dbReference>
<accession>A0A3R8TS73</accession>
<evidence type="ECO:0000313" key="2">
    <source>
        <dbReference type="EMBL" id="RRS03640.1"/>
    </source>
</evidence>
<dbReference type="AlphaFoldDB" id="A0A3R8TS73"/>
<evidence type="ECO:0000313" key="3">
    <source>
        <dbReference type="Proteomes" id="UP000269265"/>
    </source>
</evidence>
<dbReference type="Proteomes" id="UP000269265">
    <property type="component" value="Unassembled WGS sequence"/>
</dbReference>
<protein>
    <submittedName>
        <fullName evidence="2">Fumarylacetoacetate hydrolase family protein</fullName>
    </submittedName>
</protein>
<dbReference type="PANTHER" id="PTHR43211:SF1">
    <property type="entry name" value="BLL6422 PROTEIN"/>
    <property type="match status" value="1"/>
</dbReference>
<dbReference type="RefSeq" id="WP_125243846.1">
    <property type="nucleotide sequence ID" value="NZ_RSED01000010.1"/>
</dbReference>
<dbReference type="EMBL" id="RSED01000010">
    <property type="protein sequence ID" value="RRS03640.1"/>
    <property type="molecule type" value="Genomic_DNA"/>
</dbReference>
<gene>
    <name evidence="2" type="ORF">EIP75_13660</name>
</gene>
<sequence>MKLRRAYSAGSTLPVMQILENQRWEDLSHPPEPFGAAWNDLPALDAGTGHAVLPFHPRSFRDFMLYERHCIDASRGYARRFMPAAHRFTSLVEAVTRRPFPAFKPSPLWYRQPIYYFGNHLSFVPSGTTVSSPSYSRALDYELELGVVLGKPLFNSTPDEALEAIAAFVVLNDFSARDVQRAEMASGFGPQKSKHFLSSMSDVVVTADELLDDVNALKASVCINGREVCATSTAGMHHSIGEALAHACVDELLHPGELFGTGTLPGGCGMENGHWLKPGDLLQLRIDRIGEIQHRIA</sequence>
<dbReference type="InterPro" id="IPR011234">
    <property type="entry name" value="Fumarylacetoacetase-like_C"/>
</dbReference>
<feature type="domain" description="Fumarylacetoacetase-like C-terminal" evidence="1">
    <location>
        <begin position="110"/>
        <end position="296"/>
    </location>
</feature>